<reference evidence="1" key="1">
    <citation type="submission" date="2018-05" db="EMBL/GenBank/DDBJ databases">
        <authorList>
            <person name="Lanie J.A."/>
            <person name="Ng W.-L."/>
            <person name="Kazmierczak K.M."/>
            <person name="Andrzejewski T.M."/>
            <person name="Davidsen T.M."/>
            <person name="Wayne K.J."/>
            <person name="Tettelin H."/>
            <person name="Glass J.I."/>
            <person name="Rusch D."/>
            <person name="Podicherti R."/>
            <person name="Tsui H.-C.T."/>
            <person name="Winkler M.E."/>
        </authorList>
    </citation>
    <scope>NUCLEOTIDE SEQUENCE</scope>
</reference>
<feature type="non-terminal residue" evidence="1">
    <location>
        <position position="236"/>
    </location>
</feature>
<name>A0A383DA98_9ZZZZ</name>
<protein>
    <submittedName>
        <fullName evidence="1">Uncharacterized protein</fullName>
    </submittedName>
</protein>
<dbReference type="AlphaFoldDB" id="A0A383DA98"/>
<proteinExistence type="predicted"/>
<sequence>VQTMNGVEMAKAIFDDQSLTNLNIETRTVNKYIKALKDQGIQTFEDPQEAPTDRYKPPKTDLRMIQRINKYVLEGIDEKKIAPKQKRDIKSIIGYLHTFRFSHQINSYSGNTDRELFESSFIRYTYDKNDLTQEEVDQYILLAAEVVIASSIQERVERLQNMLDDTADDTEGRRISMSLVEAISSRQTEYNQCVNRQQKLLESLKEKRSAKLSKQIKETASILNLVEMWKEEESRK</sequence>
<organism evidence="1">
    <name type="scientific">marine metagenome</name>
    <dbReference type="NCBI Taxonomy" id="408172"/>
    <lineage>
        <taxon>unclassified sequences</taxon>
        <taxon>metagenomes</taxon>
        <taxon>ecological metagenomes</taxon>
    </lineage>
</organism>
<accession>A0A383DA98</accession>
<dbReference type="EMBL" id="UINC01215515">
    <property type="protein sequence ID" value="SVE41230.1"/>
    <property type="molecule type" value="Genomic_DNA"/>
</dbReference>
<feature type="non-terminal residue" evidence="1">
    <location>
        <position position="1"/>
    </location>
</feature>
<gene>
    <name evidence="1" type="ORF">METZ01_LOCUS494084</name>
</gene>
<evidence type="ECO:0000313" key="1">
    <source>
        <dbReference type="EMBL" id="SVE41230.1"/>
    </source>
</evidence>